<proteinExistence type="predicted"/>
<feature type="region of interest" description="Disordered" evidence="1">
    <location>
        <begin position="211"/>
        <end position="312"/>
    </location>
</feature>
<evidence type="ECO:0000256" key="1">
    <source>
        <dbReference type="SAM" id="MobiDB-lite"/>
    </source>
</evidence>
<accession>A0A1I7TWG7</accession>
<sequence>MFRILFTPISGTLVRSLSSFIAATFLSVSSANTLTRWPRSAHTFVTAELSIYNVFIVLPSLQGIRYVDFFDSSDEESVGRVDSPVCTRSMTERETEMEDNQAEEIKITDESVSYSTQQNLEGAQKNKKLENENIQSPTVKSENETEMEDDQSELIKITDESVSYSTQGNLDGAENNKNLANDGQLPIAVTENETKTEDNQPEPIEIVDKSVSFSTQGNLDGAQKNNNLANDGQLPTAVTKYDTEGENKQSESTKMAEESGSSSTQEKMDGVTSDNKNLKNKSGQLPTIVIENADVEDNQPEPIKMVDKWTNI</sequence>
<dbReference type="WBParaSite" id="Csp11.Scaffold629.g12474.t2">
    <property type="protein sequence ID" value="Csp11.Scaffold629.g12474.t2"/>
    <property type="gene ID" value="Csp11.Scaffold629.g12474"/>
</dbReference>
<protein>
    <submittedName>
        <fullName evidence="3">Uncharacterized protein</fullName>
    </submittedName>
</protein>
<organism evidence="2 3">
    <name type="scientific">Caenorhabditis tropicalis</name>
    <dbReference type="NCBI Taxonomy" id="1561998"/>
    <lineage>
        <taxon>Eukaryota</taxon>
        <taxon>Metazoa</taxon>
        <taxon>Ecdysozoa</taxon>
        <taxon>Nematoda</taxon>
        <taxon>Chromadorea</taxon>
        <taxon>Rhabditida</taxon>
        <taxon>Rhabditina</taxon>
        <taxon>Rhabditomorpha</taxon>
        <taxon>Rhabditoidea</taxon>
        <taxon>Rhabditidae</taxon>
        <taxon>Peloderinae</taxon>
        <taxon>Caenorhabditis</taxon>
    </lineage>
</organism>
<reference evidence="3" key="1">
    <citation type="submission" date="2016-11" db="UniProtKB">
        <authorList>
            <consortium name="WormBaseParasite"/>
        </authorList>
    </citation>
    <scope>IDENTIFICATION</scope>
</reference>
<dbReference type="AlphaFoldDB" id="A0A1I7TWG7"/>
<keyword evidence="2" id="KW-1185">Reference proteome</keyword>
<evidence type="ECO:0000313" key="3">
    <source>
        <dbReference type="WBParaSite" id="Csp11.Scaffold629.g12474.t2"/>
    </source>
</evidence>
<feature type="compositionally biased region" description="Basic and acidic residues" evidence="1">
    <location>
        <begin position="241"/>
        <end position="257"/>
    </location>
</feature>
<evidence type="ECO:0000313" key="2">
    <source>
        <dbReference type="Proteomes" id="UP000095282"/>
    </source>
</evidence>
<feature type="region of interest" description="Disordered" evidence="1">
    <location>
        <begin position="121"/>
        <end position="151"/>
    </location>
</feature>
<feature type="compositionally biased region" description="Polar residues" evidence="1">
    <location>
        <begin position="272"/>
        <end position="285"/>
    </location>
</feature>
<dbReference type="Proteomes" id="UP000095282">
    <property type="component" value="Unplaced"/>
</dbReference>
<name>A0A1I7TWG7_9PELO</name>
<feature type="compositionally biased region" description="Polar residues" evidence="1">
    <location>
        <begin position="211"/>
        <end position="230"/>
    </location>
</feature>